<evidence type="ECO:0000256" key="2">
    <source>
        <dbReference type="ARBA" id="ARBA00004236"/>
    </source>
</evidence>
<evidence type="ECO:0000256" key="1">
    <source>
        <dbReference type="ARBA" id="ARBA00004167"/>
    </source>
</evidence>
<evidence type="ECO:0000256" key="3">
    <source>
        <dbReference type="ARBA" id="ARBA00007171"/>
    </source>
</evidence>
<feature type="domain" description="Penicillin-binding protein transpeptidase" evidence="16">
    <location>
        <begin position="300"/>
        <end position="655"/>
    </location>
</feature>
<evidence type="ECO:0000256" key="13">
    <source>
        <dbReference type="ARBA" id="ARBA00023316"/>
    </source>
</evidence>
<sequence length="677" mass="75373">MLLDDIPIRRRTSQTPPPDNEGGRVRLMLLGFGVILTFIVLGIRLFDLQVNRQALFSAQVERRSIIERALPATRGLIYDRNGELLVRNAPAYQIAIIPIQQVRYKDDPIRQRVERMAMYNKLAAMINQPGVTAGEIYTKVVSQNALIAPYQPTVIADNVPREVALAIQEQSLIMRGVVVQTVGSREYPYKELLGNILGYTGKIFREMIEREPEKFSREIYDYDNDRVGITGVERAVEEKLRGRKGKRTVLVDASFEELQVLSETPPVNGNSVRLTIDLRLQQIISDVLISAMKERGAPRGAVVALNPNTGEILAMVSAPSYDNNWFAQGISQQRYEALANDPHKPLLNHATQDRVPPGSTFKIVTAAALLQEGAVNERTLVFDPGIFILPDQYDPTNPDKGQKFYCWKRTGHGFQNIRDALRNSCDTYFYKTVGGFADGKENIPGMGPDKLAQWAQEFGIGETTELNIDYSVGIAPTKNWKLRNIGEVWSTGDSYNAAIGQGYVLATPLEMANVTAAIANGGTLYHPQIVKDVLNERGEVIQPFTPKVKRQIRLDPYYIQLIQDALWRVVNEPGGTAWGSRLEGFEYAGKTGTAEFCDDVAYQTGICYTGIQVLPTHAWFVSYAPAQNPQIAMAVYVWNGGQGSGVAAPITQRIYNRYFNIGVPEDKLAPIQQGDSE</sequence>
<evidence type="ECO:0000256" key="14">
    <source>
        <dbReference type="SAM" id="MobiDB-lite"/>
    </source>
</evidence>
<gene>
    <name evidence="18" type="primary">mrdA</name>
    <name evidence="18" type="ORF">CUN48_08475</name>
</gene>
<keyword evidence="12 15" id="KW-0472">Membrane</keyword>
<dbReference type="GO" id="GO:0006508">
    <property type="term" value="P:proteolysis"/>
    <property type="evidence" value="ECO:0007669"/>
    <property type="project" value="UniProtKB-KW"/>
</dbReference>
<evidence type="ECO:0000256" key="12">
    <source>
        <dbReference type="ARBA" id="ARBA00023136"/>
    </source>
</evidence>
<proteinExistence type="inferred from homology"/>
<evidence type="ECO:0000256" key="6">
    <source>
        <dbReference type="ARBA" id="ARBA00022670"/>
    </source>
</evidence>
<dbReference type="PANTHER" id="PTHR30627">
    <property type="entry name" value="PEPTIDOGLYCAN D,D-TRANSPEPTIDASE"/>
    <property type="match status" value="1"/>
</dbReference>
<keyword evidence="7 15" id="KW-0812">Transmembrane</keyword>
<keyword evidence="6" id="KW-0645">Protease</keyword>
<evidence type="ECO:0000256" key="7">
    <source>
        <dbReference type="ARBA" id="ARBA00022692"/>
    </source>
</evidence>
<comment type="subcellular location">
    <subcellularLocation>
        <location evidence="2">Cell membrane</location>
    </subcellularLocation>
    <subcellularLocation>
        <location evidence="1">Membrane</location>
        <topology evidence="1">Single-pass membrane protein</topology>
    </subcellularLocation>
</comment>
<evidence type="ECO:0000256" key="4">
    <source>
        <dbReference type="ARBA" id="ARBA00022475"/>
    </source>
</evidence>
<evidence type="ECO:0000256" key="5">
    <source>
        <dbReference type="ARBA" id="ARBA00022519"/>
    </source>
</evidence>
<dbReference type="InterPro" id="IPR001460">
    <property type="entry name" value="PCN-bd_Tpept"/>
</dbReference>
<keyword evidence="13" id="KW-0961">Cell wall biogenesis/degradation</keyword>
<dbReference type="InterPro" id="IPR005311">
    <property type="entry name" value="PBP_dimer"/>
</dbReference>
<dbReference type="GO" id="GO:0009252">
    <property type="term" value="P:peptidoglycan biosynthetic process"/>
    <property type="evidence" value="ECO:0007669"/>
    <property type="project" value="UniProtKB-KW"/>
</dbReference>
<dbReference type="GO" id="GO:0008360">
    <property type="term" value="P:regulation of cell shape"/>
    <property type="evidence" value="ECO:0007669"/>
    <property type="project" value="UniProtKB-KW"/>
</dbReference>
<dbReference type="EMBL" id="PGTN01000047">
    <property type="protein sequence ID" value="PJF47478.1"/>
    <property type="molecule type" value="Genomic_DNA"/>
</dbReference>
<evidence type="ECO:0000256" key="9">
    <source>
        <dbReference type="ARBA" id="ARBA00022960"/>
    </source>
</evidence>
<keyword evidence="9" id="KW-0133">Cell shape</keyword>
<organism evidence="18 19">
    <name type="scientific">Candidatus Thermofonsia Clade 3 bacterium</name>
    <dbReference type="NCBI Taxonomy" id="2364212"/>
    <lineage>
        <taxon>Bacteria</taxon>
        <taxon>Bacillati</taxon>
        <taxon>Chloroflexota</taxon>
        <taxon>Candidatus Thermofontia</taxon>
        <taxon>Candidatus Thermofonsia Clade 3</taxon>
    </lineage>
</organism>
<dbReference type="Pfam" id="PF03717">
    <property type="entry name" value="PBP_dimer"/>
    <property type="match status" value="1"/>
</dbReference>
<comment type="similarity">
    <text evidence="3">Belongs to the transpeptidase family.</text>
</comment>
<dbReference type="SUPFAM" id="SSF56519">
    <property type="entry name" value="Penicillin binding protein dimerisation domain"/>
    <property type="match status" value="1"/>
</dbReference>
<evidence type="ECO:0000256" key="10">
    <source>
        <dbReference type="ARBA" id="ARBA00022984"/>
    </source>
</evidence>
<evidence type="ECO:0000256" key="8">
    <source>
        <dbReference type="ARBA" id="ARBA00022801"/>
    </source>
</evidence>
<evidence type="ECO:0000313" key="19">
    <source>
        <dbReference type="Proteomes" id="UP000230790"/>
    </source>
</evidence>
<evidence type="ECO:0000313" key="18">
    <source>
        <dbReference type="EMBL" id="PJF47478.1"/>
    </source>
</evidence>
<keyword evidence="10" id="KW-0573">Peptidoglycan synthesis</keyword>
<dbReference type="GO" id="GO:0008658">
    <property type="term" value="F:penicillin binding"/>
    <property type="evidence" value="ECO:0007669"/>
    <property type="project" value="InterPro"/>
</dbReference>
<dbReference type="AlphaFoldDB" id="A0A2M8QCH4"/>
<dbReference type="Gene3D" id="3.40.710.10">
    <property type="entry name" value="DD-peptidase/beta-lactamase superfamily"/>
    <property type="match status" value="1"/>
</dbReference>
<evidence type="ECO:0000259" key="17">
    <source>
        <dbReference type="Pfam" id="PF03717"/>
    </source>
</evidence>
<feature type="domain" description="Penicillin-binding protein dimerisation" evidence="17">
    <location>
        <begin position="70"/>
        <end position="254"/>
    </location>
</feature>
<dbReference type="InterPro" id="IPR012338">
    <property type="entry name" value="Beta-lactam/transpept-like"/>
</dbReference>
<name>A0A2M8QCH4_9CHLR</name>
<evidence type="ECO:0000256" key="15">
    <source>
        <dbReference type="SAM" id="Phobius"/>
    </source>
</evidence>
<protein>
    <submittedName>
        <fullName evidence="18">Penicillin-binding protein 2</fullName>
    </submittedName>
</protein>
<dbReference type="InterPro" id="IPR036138">
    <property type="entry name" value="PBP_dimer_sf"/>
</dbReference>
<keyword evidence="4" id="KW-1003">Cell membrane</keyword>
<dbReference type="GO" id="GO:0071972">
    <property type="term" value="F:peptidoglycan L,D-transpeptidase activity"/>
    <property type="evidence" value="ECO:0007669"/>
    <property type="project" value="TreeGrafter"/>
</dbReference>
<dbReference type="InterPro" id="IPR017790">
    <property type="entry name" value="Penicillin-binding_protein_2"/>
</dbReference>
<dbReference type="Pfam" id="PF00905">
    <property type="entry name" value="Transpeptidase"/>
    <property type="match status" value="1"/>
</dbReference>
<evidence type="ECO:0000259" key="16">
    <source>
        <dbReference type="Pfam" id="PF00905"/>
    </source>
</evidence>
<evidence type="ECO:0000256" key="11">
    <source>
        <dbReference type="ARBA" id="ARBA00022989"/>
    </source>
</evidence>
<keyword evidence="8" id="KW-0378">Hydrolase</keyword>
<dbReference type="InterPro" id="IPR050515">
    <property type="entry name" value="Beta-lactam/transpept"/>
</dbReference>
<keyword evidence="5" id="KW-0997">Cell inner membrane</keyword>
<dbReference type="GO" id="GO:0009002">
    <property type="term" value="F:serine-type D-Ala-D-Ala carboxypeptidase activity"/>
    <property type="evidence" value="ECO:0007669"/>
    <property type="project" value="InterPro"/>
</dbReference>
<feature type="region of interest" description="Disordered" evidence="14">
    <location>
        <begin position="1"/>
        <end position="20"/>
    </location>
</feature>
<dbReference type="GO" id="GO:0005886">
    <property type="term" value="C:plasma membrane"/>
    <property type="evidence" value="ECO:0007669"/>
    <property type="project" value="UniProtKB-SubCell"/>
</dbReference>
<dbReference type="PANTHER" id="PTHR30627:SF2">
    <property type="entry name" value="PEPTIDOGLYCAN D,D-TRANSPEPTIDASE MRDA"/>
    <property type="match status" value="1"/>
</dbReference>
<dbReference type="SUPFAM" id="SSF56601">
    <property type="entry name" value="beta-lactamase/transpeptidase-like"/>
    <property type="match status" value="1"/>
</dbReference>
<accession>A0A2M8QCH4</accession>
<dbReference type="Proteomes" id="UP000230790">
    <property type="component" value="Unassembled WGS sequence"/>
</dbReference>
<reference evidence="18 19" key="1">
    <citation type="submission" date="2017-11" db="EMBL/GenBank/DDBJ databases">
        <title>Evolution of Phototrophy in the Chloroflexi Phylum Driven by Horizontal Gene Transfer.</title>
        <authorList>
            <person name="Ward L.M."/>
            <person name="Hemp J."/>
            <person name="Shih P.M."/>
            <person name="Mcglynn S.E."/>
            <person name="Fischer W."/>
        </authorList>
    </citation>
    <scope>NUCLEOTIDE SEQUENCE [LARGE SCALE GENOMIC DNA]</scope>
    <source>
        <strain evidence="18">JP3_7</strain>
    </source>
</reference>
<dbReference type="NCBIfam" id="TIGR03423">
    <property type="entry name" value="pbp2_mrdA"/>
    <property type="match status" value="1"/>
</dbReference>
<comment type="caution">
    <text evidence="18">The sequence shown here is derived from an EMBL/GenBank/DDBJ whole genome shotgun (WGS) entry which is preliminary data.</text>
</comment>
<keyword evidence="11 15" id="KW-1133">Transmembrane helix</keyword>
<dbReference type="Gene3D" id="3.90.1310.10">
    <property type="entry name" value="Penicillin-binding protein 2a (Domain 2)"/>
    <property type="match status" value="1"/>
</dbReference>
<dbReference type="GO" id="GO:0071555">
    <property type="term" value="P:cell wall organization"/>
    <property type="evidence" value="ECO:0007669"/>
    <property type="project" value="UniProtKB-KW"/>
</dbReference>
<feature type="transmembrane region" description="Helical" evidence="15">
    <location>
        <begin position="27"/>
        <end position="46"/>
    </location>
</feature>